<keyword evidence="1" id="KW-0472">Membrane</keyword>
<dbReference type="EMBL" id="MNUV01000052">
    <property type="protein sequence ID" value="OIO07048.1"/>
    <property type="molecule type" value="Genomic_DNA"/>
</dbReference>
<protein>
    <submittedName>
        <fullName evidence="2">Uncharacterized protein</fullName>
    </submittedName>
</protein>
<keyword evidence="1" id="KW-0812">Transmembrane</keyword>
<accession>A0A1J4T6C5</accession>
<dbReference type="Proteomes" id="UP000182860">
    <property type="component" value="Unassembled WGS sequence"/>
</dbReference>
<evidence type="ECO:0000313" key="3">
    <source>
        <dbReference type="Proteomes" id="UP000182860"/>
    </source>
</evidence>
<feature type="transmembrane region" description="Helical" evidence="1">
    <location>
        <begin position="21"/>
        <end position="38"/>
    </location>
</feature>
<comment type="caution">
    <text evidence="2">The sequence shown here is derived from an EMBL/GenBank/DDBJ whole genome shotgun (WGS) entry which is preliminary data.</text>
</comment>
<keyword evidence="1" id="KW-1133">Transmembrane helix</keyword>
<name>A0A1J4T6C5_9BACT</name>
<evidence type="ECO:0000313" key="2">
    <source>
        <dbReference type="EMBL" id="OIO07048.1"/>
    </source>
</evidence>
<reference evidence="2 3" key="1">
    <citation type="journal article" date="2016" name="Environ. Microbiol.">
        <title>Genomic resolution of a cold subsurface aquifer community provides metabolic insights for novel microbes adapted to high CO concentrations.</title>
        <authorList>
            <person name="Probst A.J."/>
            <person name="Castelle C.J."/>
            <person name="Singh A."/>
            <person name="Brown C.T."/>
            <person name="Anantharaman K."/>
            <person name="Sharon I."/>
            <person name="Hug L.A."/>
            <person name="Burstein D."/>
            <person name="Emerson J.B."/>
            <person name="Thomas B.C."/>
            <person name="Banfield J.F."/>
        </authorList>
    </citation>
    <scope>NUCLEOTIDE SEQUENCE [LARGE SCALE GENOMIC DNA]</scope>
    <source>
        <strain evidence="2">CG1_02_41_21</strain>
    </source>
</reference>
<sequence>MFNNRLKFIGGSKFHVFCQELFYALSGALVLFVVMEIIKPQIVTVYLNLSFWLLLWCLNAMILLLFKPGK</sequence>
<gene>
    <name evidence="2" type="ORF">AUJ35_02855</name>
</gene>
<evidence type="ECO:0000256" key="1">
    <source>
        <dbReference type="SAM" id="Phobius"/>
    </source>
</evidence>
<feature type="transmembrane region" description="Helical" evidence="1">
    <location>
        <begin position="44"/>
        <end position="66"/>
    </location>
</feature>
<dbReference type="AlphaFoldDB" id="A0A1J4T6C5"/>
<organism evidence="2 3">
    <name type="scientific">Candidatus Falkowbacteria bacterium CG1_02_41_21</name>
    <dbReference type="NCBI Taxonomy" id="1805147"/>
    <lineage>
        <taxon>Bacteria</taxon>
        <taxon>Candidatus Falkowiibacteriota</taxon>
    </lineage>
</organism>
<proteinExistence type="predicted"/>